<evidence type="ECO:0000256" key="12">
    <source>
        <dbReference type="SAM" id="MobiDB-lite"/>
    </source>
</evidence>
<feature type="repeat" description="Solcar" evidence="10">
    <location>
        <begin position="129"/>
        <end position="221"/>
    </location>
</feature>
<dbReference type="SUPFAM" id="SSF50324">
    <property type="entry name" value="Inorganic pyrophosphatase"/>
    <property type="match status" value="1"/>
</dbReference>
<dbReference type="GO" id="GO:0005737">
    <property type="term" value="C:cytoplasm"/>
    <property type="evidence" value="ECO:0007669"/>
    <property type="project" value="InterPro"/>
</dbReference>
<evidence type="ECO:0000256" key="13">
    <source>
        <dbReference type="SAM" id="Phobius"/>
    </source>
</evidence>
<dbReference type="GeneID" id="14915386"/>
<proteinExistence type="inferred from homology"/>
<gene>
    <name evidence="14" type="ORF">ACA1_391090</name>
</gene>
<dbReference type="CDD" id="cd00412">
    <property type="entry name" value="pyrophosphatase"/>
    <property type="match status" value="1"/>
</dbReference>
<dbReference type="Pfam" id="PF00719">
    <property type="entry name" value="Pyrophosphatase"/>
    <property type="match status" value="1"/>
</dbReference>
<keyword evidence="8" id="KW-0460">Magnesium</keyword>
<dbReference type="InterPro" id="IPR023395">
    <property type="entry name" value="MCP_dom_sf"/>
</dbReference>
<name>L8GPC3_ACACF</name>
<comment type="subcellular location">
    <subcellularLocation>
        <location evidence="2">Membrane</location>
        <topology evidence="2">Multi-pass membrane protein</topology>
    </subcellularLocation>
</comment>
<accession>L8GPC3</accession>
<dbReference type="Gene3D" id="1.50.40.10">
    <property type="entry name" value="Mitochondrial carrier domain"/>
    <property type="match status" value="2"/>
</dbReference>
<evidence type="ECO:0000256" key="5">
    <source>
        <dbReference type="ARBA" id="ARBA00022692"/>
    </source>
</evidence>
<feature type="repeat" description="Solcar" evidence="10">
    <location>
        <begin position="24"/>
        <end position="119"/>
    </location>
</feature>
<keyword evidence="5 10" id="KW-0812">Transmembrane</keyword>
<dbReference type="SUPFAM" id="SSF103506">
    <property type="entry name" value="Mitochondrial carrier"/>
    <property type="match status" value="1"/>
</dbReference>
<feature type="transmembrane region" description="Helical" evidence="13">
    <location>
        <begin position="196"/>
        <end position="215"/>
    </location>
</feature>
<dbReference type="RefSeq" id="XP_004336765.1">
    <property type="nucleotide sequence ID" value="XM_004336717.1"/>
</dbReference>
<dbReference type="EMBL" id="KB008044">
    <property type="protein sequence ID" value="ELR14752.1"/>
    <property type="molecule type" value="Genomic_DNA"/>
</dbReference>
<dbReference type="InterPro" id="IPR018108">
    <property type="entry name" value="MCP_transmembrane"/>
</dbReference>
<dbReference type="PROSITE" id="PS00387">
    <property type="entry name" value="PPASE"/>
    <property type="match status" value="1"/>
</dbReference>
<organism evidence="14 15">
    <name type="scientific">Acanthamoeba castellanii (strain ATCC 30010 / Neff)</name>
    <dbReference type="NCBI Taxonomy" id="1257118"/>
    <lineage>
        <taxon>Eukaryota</taxon>
        <taxon>Amoebozoa</taxon>
        <taxon>Discosea</taxon>
        <taxon>Longamoebia</taxon>
        <taxon>Centramoebida</taxon>
        <taxon>Acanthamoebidae</taxon>
        <taxon>Acanthamoeba</taxon>
    </lineage>
</organism>
<dbReference type="STRING" id="1257118.L8GPC3"/>
<dbReference type="GO" id="GO:0000287">
    <property type="term" value="F:magnesium ion binding"/>
    <property type="evidence" value="ECO:0007669"/>
    <property type="project" value="InterPro"/>
</dbReference>
<keyword evidence="13" id="KW-1133">Transmembrane helix</keyword>
<comment type="similarity">
    <text evidence="11">Belongs to the mitochondrial carrier (TC 2.A.29) family.</text>
</comment>
<dbReference type="GO" id="GO:0006796">
    <property type="term" value="P:phosphate-containing compound metabolic process"/>
    <property type="evidence" value="ECO:0007669"/>
    <property type="project" value="InterPro"/>
</dbReference>
<dbReference type="InterPro" id="IPR036649">
    <property type="entry name" value="Pyrophosphatase_sf"/>
</dbReference>
<keyword evidence="15" id="KW-1185">Reference proteome</keyword>
<dbReference type="InterPro" id="IPR008162">
    <property type="entry name" value="Pyrophosphatase"/>
</dbReference>
<evidence type="ECO:0000256" key="3">
    <source>
        <dbReference type="ARBA" id="ARBA00006220"/>
    </source>
</evidence>
<evidence type="ECO:0000256" key="9">
    <source>
        <dbReference type="ARBA" id="ARBA00023136"/>
    </source>
</evidence>
<evidence type="ECO:0000256" key="10">
    <source>
        <dbReference type="PROSITE-ProRule" id="PRU00282"/>
    </source>
</evidence>
<dbReference type="VEuPathDB" id="AmoebaDB:ACA1_391090"/>
<feature type="compositionally biased region" description="Basic and acidic residues" evidence="12">
    <location>
        <begin position="1"/>
        <end position="17"/>
    </location>
</feature>
<dbReference type="GO" id="GO:0004427">
    <property type="term" value="F:inorganic diphosphate phosphatase activity"/>
    <property type="evidence" value="ECO:0007669"/>
    <property type="project" value="UniProtKB-EC"/>
</dbReference>
<evidence type="ECO:0000256" key="1">
    <source>
        <dbReference type="ARBA" id="ARBA00001946"/>
    </source>
</evidence>
<dbReference type="OrthoDB" id="250329at2759"/>
<evidence type="ECO:0000256" key="2">
    <source>
        <dbReference type="ARBA" id="ARBA00004141"/>
    </source>
</evidence>
<dbReference type="KEGG" id="acan:ACA1_391090"/>
<sequence>MSSRQPGDRPKREEGPPHHALPPPSLTVTMLASATASMLSRIPCHPLDTVKAKLQVGAQGGLRGVLRHTLRTEGLRGVLRHTLRTEGLRGLYRGFGAAFVGSGPAGCLYFTTYELAKKGLLSVGLVGQSPFLAHFGAGLLAELVSCALWVPIDVVKERMQVQSTLAAGKPSYAYTGDLHAAATILRTEGLRGLYRGYGATVLSFGPFSALYFVYYEQLKGLAEAFSASNDSSTSASTRRPPPELHSTNVLDMAKLRMQVERAGGERTFGYTNVFHGVARIVSDEGWRGIFRGAGARIAFQAPTTAIALAAFERLKVGYGRLAERVEAREVGTPDTPGYRVFFYNTEGKKISPWHDIALTEPGTRIEQGVLRYVVEIPKGTDQKMEIATDEPWNPIKQDTRKDGALRYLKHGPVLCNYGAFPQTWEDPSAEAHPQVNLAGDNDPIDVIEIGSRVAQRGEVVKVKVLGAFALVDEGELDWKVLAIDVNDPKAASLNDVSEVEKQMPGTLAAVQEWYRVYKVAEGKQKNSYAFDDKALDRHGHESWRKLFTARSSPKFAFDSTSGAQ</sequence>
<keyword evidence="7" id="KW-0378">Hydrolase</keyword>
<dbReference type="Gene3D" id="3.90.80.10">
    <property type="entry name" value="Inorganic pyrophosphatase"/>
    <property type="match status" value="1"/>
</dbReference>
<dbReference type="Pfam" id="PF00153">
    <property type="entry name" value="Mito_carr"/>
    <property type="match status" value="3"/>
</dbReference>
<evidence type="ECO:0000256" key="4">
    <source>
        <dbReference type="ARBA" id="ARBA00012146"/>
    </source>
</evidence>
<feature type="transmembrane region" description="Helical" evidence="13">
    <location>
        <begin position="90"/>
        <end position="111"/>
    </location>
</feature>
<comment type="similarity">
    <text evidence="3">Belongs to the PPase family.</text>
</comment>
<feature type="repeat" description="Solcar" evidence="10">
    <location>
        <begin position="223"/>
        <end position="317"/>
    </location>
</feature>
<keyword evidence="11" id="KW-0813">Transport</keyword>
<dbReference type="AlphaFoldDB" id="L8GPC3"/>
<protein>
    <recommendedName>
        <fullName evidence="4">inorganic diphosphatase</fullName>
        <ecNumber evidence="4">3.6.1.1</ecNumber>
    </recommendedName>
</protein>
<reference evidence="14 15" key="1">
    <citation type="journal article" date="2013" name="Genome Biol.">
        <title>Genome of Acanthamoeba castellanii highlights extensive lateral gene transfer and early evolution of tyrosine kinase signaling.</title>
        <authorList>
            <person name="Clarke M."/>
            <person name="Lohan A.J."/>
            <person name="Liu B."/>
            <person name="Lagkouvardos I."/>
            <person name="Roy S."/>
            <person name="Zafar N."/>
            <person name="Bertelli C."/>
            <person name="Schilde C."/>
            <person name="Kianianmomeni A."/>
            <person name="Burglin T.R."/>
            <person name="Frech C."/>
            <person name="Turcotte B."/>
            <person name="Kopec K.O."/>
            <person name="Synnott J.M."/>
            <person name="Choo C."/>
            <person name="Paponov I."/>
            <person name="Finkler A."/>
            <person name="Soon Heng Tan C."/>
            <person name="Hutchins A.P."/>
            <person name="Weinmeier T."/>
            <person name="Rattei T."/>
            <person name="Chu J.S."/>
            <person name="Gimenez G."/>
            <person name="Irimia M."/>
            <person name="Rigden D.J."/>
            <person name="Fitzpatrick D.A."/>
            <person name="Lorenzo-Morales J."/>
            <person name="Bateman A."/>
            <person name="Chiu C.H."/>
            <person name="Tang P."/>
            <person name="Hegemann P."/>
            <person name="Fromm H."/>
            <person name="Raoult D."/>
            <person name="Greub G."/>
            <person name="Miranda-Saavedra D."/>
            <person name="Chen N."/>
            <person name="Nash P."/>
            <person name="Ginger M.L."/>
            <person name="Horn M."/>
            <person name="Schaap P."/>
            <person name="Caler L."/>
            <person name="Loftus B."/>
        </authorList>
    </citation>
    <scope>NUCLEOTIDE SEQUENCE [LARGE SCALE GENOMIC DNA]</scope>
    <source>
        <strain evidence="14 15">Neff</strain>
    </source>
</reference>
<feature type="transmembrane region" description="Helical" evidence="13">
    <location>
        <begin position="131"/>
        <end position="150"/>
    </location>
</feature>
<evidence type="ECO:0000256" key="11">
    <source>
        <dbReference type="RuleBase" id="RU000488"/>
    </source>
</evidence>
<comment type="cofactor">
    <cofactor evidence="1">
        <name>Mg(2+)</name>
        <dbReference type="ChEBI" id="CHEBI:18420"/>
    </cofactor>
</comment>
<keyword evidence="9 10" id="KW-0472">Membrane</keyword>
<dbReference type="PROSITE" id="PS50920">
    <property type="entry name" value="SOLCAR"/>
    <property type="match status" value="3"/>
</dbReference>
<evidence type="ECO:0000256" key="8">
    <source>
        <dbReference type="ARBA" id="ARBA00022842"/>
    </source>
</evidence>
<dbReference type="PANTHER" id="PTHR10286">
    <property type="entry name" value="INORGANIC PYROPHOSPHATASE"/>
    <property type="match status" value="1"/>
</dbReference>
<evidence type="ECO:0000256" key="6">
    <source>
        <dbReference type="ARBA" id="ARBA00022723"/>
    </source>
</evidence>
<keyword evidence="6" id="KW-0479">Metal-binding</keyword>
<feature type="region of interest" description="Disordered" evidence="12">
    <location>
        <begin position="1"/>
        <end position="25"/>
    </location>
</feature>
<dbReference type="Proteomes" id="UP000011083">
    <property type="component" value="Unassembled WGS sequence"/>
</dbReference>
<evidence type="ECO:0000313" key="15">
    <source>
        <dbReference type="Proteomes" id="UP000011083"/>
    </source>
</evidence>
<dbReference type="EC" id="3.6.1.1" evidence="4"/>
<evidence type="ECO:0000256" key="7">
    <source>
        <dbReference type="ARBA" id="ARBA00022801"/>
    </source>
</evidence>
<dbReference type="GO" id="GO:0016020">
    <property type="term" value="C:membrane"/>
    <property type="evidence" value="ECO:0007669"/>
    <property type="project" value="UniProtKB-SubCell"/>
</dbReference>
<evidence type="ECO:0000313" key="14">
    <source>
        <dbReference type="EMBL" id="ELR14752.1"/>
    </source>
</evidence>